<name>A0ABY6Z6D8_9BACL</name>
<sequence>MEQRISGPKVAPEAYKIMYQFEKYTKTIGFDPKMMELIKIRASQINGCAFCLDMHARDARAIGETEQRIYCLNAWRESPFYNDVERVALELTETITLIATNRVSDDLYNRVRQHFDEKQYVDLIFLINTINSWNRLSISMNLVPGDH</sequence>
<dbReference type="EMBL" id="CP104064">
    <property type="protein sequence ID" value="WAH38446.1"/>
    <property type="molecule type" value="Genomic_DNA"/>
</dbReference>
<accession>A0ABY6Z6D8</accession>
<proteinExistence type="predicted"/>
<dbReference type="RefSeq" id="WP_268046020.1">
    <property type="nucleotide sequence ID" value="NZ_CP104064.1"/>
</dbReference>
<gene>
    <name evidence="2" type="ORF">NZD86_08190</name>
</gene>
<dbReference type="NCBIfam" id="TIGR00778">
    <property type="entry name" value="ahpD_dom"/>
    <property type="match status" value="1"/>
</dbReference>
<dbReference type="InterPro" id="IPR029032">
    <property type="entry name" value="AhpD-like"/>
</dbReference>
<dbReference type="Pfam" id="PF02627">
    <property type="entry name" value="CMD"/>
    <property type="match status" value="1"/>
</dbReference>
<evidence type="ECO:0000259" key="1">
    <source>
        <dbReference type="Pfam" id="PF02627"/>
    </source>
</evidence>
<reference evidence="2" key="1">
    <citation type="submission" date="2022-08" db="EMBL/GenBank/DDBJ databases">
        <title>Alicyclobacillus dauci DSM2870, complete genome.</title>
        <authorList>
            <person name="Wang Q."/>
            <person name="Cai R."/>
            <person name="Wang Z."/>
        </authorList>
    </citation>
    <scope>NUCLEOTIDE SEQUENCE</scope>
    <source>
        <strain evidence="2">DSM 28700</strain>
    </source>
</reference>
<dbReference type="Proteomes" id="UP001164803">
    <property type="component" value="Chromosome"/>
</dbReference>
<dbReference type="Gene3D" id="1.20.1290.10">
    <property type="entry name" value="AhpD-like"/>
    <property type="match status" value="1"/>
</dbReference>
<keyword evidence="3" id="KW-1185">Reference proteome</keyword>
<dbReference type="PANTHER" id="PTHR34846:SF10">
    <property type="entry name" value="CYTOPLASMIC PROTEIN"/>
    <property type="match status" value="1"/>
</dbReference>
<evidence type="ECO:0000313" key="3">
    <source>
        <dbReference type="Proteomes" id="UP001164803"/>
    </source>
</evidence>
<feature type="domain" description="Carboxymuconolactone decarboxylase-like" evidence="1">
    <location>
        <begin position="12"/>
        <end position="93"/>
    </location>
</feature>
<dbReference type="PANTHER" id="PTHR34846">
    <property type="entry name" value="4-CARBOXYMUCONOLACTONE DECARBOXYLASE FAMILY PROTEIN (AFU_ORTHOLOGUE AFUA_6G11590)"/>
    <property type="match status" value="1"/>
</dbReference>
<evidence type="ECO:0000313" key="2">
    <source>
        <dbReference type="EMBL" id="WAH38446.1"/>
    </source>
</evidence>
<protein>
    <submittedName>
        <fullName evidence="2">Carboxymuconolactone decarboxylase family protein</fullName>
    </submittedName>
</protein>
<dbReference type="SUPFAM" id="SSF69118">
    <property type="entry name" value="AhpD-like"/>
    <property type="match status" value="1"/>
</dbReference>
<dbReference type="InterPro" id="IPR004675">
    <property type="entry name" value="AhpD_core"/>
</dbReference>
<dbReference type="InterPro" id="IPR003779">
    <property type="entry name" value="CMD-like"/>
</dbReference>
<organism evidence="2 3">
    <name type="scientific">Alicyclobacillus dauci</name>
    <dbReference type="NCBI Taxonomy" id="1475485"/>
    <lineage>
        <taxon>Bacteria</taxon>
        <taxon>Bacillati</taxon>
        <taxon>Bacillota</taxon>
        <taxon>Bacilli</taxon>
        <taxon>Bacillales</taxon>
        <taxon>Alicyclobacillaceae</taxon>
        <taxon>Alicyclobacillus</taxon>
    </lineage>
</organism>